<dbReference type="InterPro" id="IPR016181">
    <property type="entry name" value="Acyl_CoA_acyltransferase"/>
</dbReference>
<dbReference type="InterPro" id="IPR000182">
    <property type="entry name" value="GNAT_dom"/>
</dbReference>
<dbReference type="AlphaFoldDB" id="A0A3A4QV38"/>
<evidence type="ECO:0000313" key="5">
    <source>
        <dbReference type="Proteomes" id="UP000266426"/>
    </source>
</evidence>
<dbReference type="EMBL" id="QZJZ01000102">
    <property type="protein sequence ID" value="RJP56098.1"/>
    <property type="molecule type" value="Genomic_DNA"/>
</dbReference>
<accession>A0A3A4QV38</accession>
<gene>
    <name evidence="4" type="ORF">C4541_13035</name>
</gene>
<dbReference type="PANTHER" id="PTHR43072:SF23">
    <property type="entry name" value="UPF0039 PROTEIN C11D3.02C"/>
    <property type="match status" value="1"/>
</dbReference>
<dbReference type="PROSITE" id="PS51186">
    <property type="entry name" value="GNAT"/>
    <property type="match status" value="1"/>
</dbReference>
<organism evidence="4 5">
    <name type="scientific">Candidatus Auribacter fodinae</name>
    <dbReference type="NCBI Taxonomy" id="2093366"/>
    <lineage>
        <taxon>Bacteria</taxon>
        <taxon>Pseudomonadati</taxon>
        <taxon>Candidatus Auribacterota</taxon>
        <taxon>Candidatus Auribacteria</taxon>
        <taxon>Candidatus Auribacterales</taxon>
        <taxon>Candidatus Auribacteraceae</taxon>
        <taxon>Candidatus Auribacter</taxon>
    </lineage>
</organism>
<dbReference type="GO" id="GO:0016747">
    <property type="term" value="F:acyltransferase activity, transferring groups other than amino-acyl groups"/>
    <property type="evidence" value="ECO:0007669"/>
    <property type="project" value="InterPro"/>
</dbReference>
<reference evidence="4 5" key="1">
    <citation type="journal article" date="2017" name="ISME J.">
        <title>Energy and carbon metabolisms in a deep terrestrial subsurface fluid microbial community.</title>
        <authorList>
            <person name="Momper L."/>
            <person name="Jungbluth S.P."/>
            <person name="Lee M.D."/>
            <person name="Amend J.P."/>
        </authorList>
    </citation>
    <scope>NUCLEOTIDE SEQUENCE [LARGE SCALE GENOMIC DNA]</scope>
    <source>
        <strain evidence="4">SURF_26</strain>
    </source>
</reference>
<evidence type="ECO:0000256" key="1">
    <source>
        <dbReference type="ARBA" id="ARBA00022679"/>
    </source>
</evidence>
<dbReference type="SUPFAM" id="SSF55729">
    <property type="entry name" value="Acyl-CoA N-acyltransferases (Nat)"/>
    <property type="match status" value="1"/>
</dbReference>
<keyword evidence="2" id="KW-0012">Acyltransferase</keyword>
<keyword evidence="1 4" id="KW-0808">Transferase</keyword>
<dbReference type="Proteomes" id="UP000266426">
    <property type="component" value="Unassembled WGS sequence"/>
</dbReference>
<evidence type="ECO:0000259" key="3">
    <source>
        <dbReference type="PROSITE" id="PS51186"/>
    </source>
</evidence>
<protein>
    <submittedName>
        <fullName evidence="4">N-acetyltransferase</fullName>
    </submittedName>
</protein>
<comment type="caution">
    <text evidence="4">The sequence shown here is derived from an EMBL/GenBank/DDBJ whole genome shotgun (WGS) entry which is preliminary data.</text>
</comment>
<evidence type="ECO:0000313" key="4">
    <source>
        <dbReference type="EMBL" id="RJP56098.1"/>
    </source>
</evidence>
<name>A0A3A4QV38_9BACT</name>
<dbReference type="CDD" id="cd04301">
    <property type="entry name" value="NAT_SF"/>
    <property type="match status" value="1"/>
</dbReference>
<dbReference type="Pfam" id="PF00583">
    <property type="entry name" value="Acetyltransf_1"/>
    <property type="match status" value="1"/>
</dbReference>
<dbReference type="Gene3D" id="3.40.630.30">
    <property type="match status" value="1"/>
</dbReference>
<sequence length="165" mass="18984">MSIMFEPMEQMHSAEVMAIFNYYAENTFSAYPDTRLPDPFFAKFLEMTSGYPAYVIKNSDTDEIVGFCFLRPFNPFPVFRKTAEITYFIKHGYTGKGIGRKALDKLLDEAEKRGIRTILASISSKNEQSLAFHKKHGFRECGTFRNVGEKLGVSFDMVWMQKDLV</sequence>
<evidence type="ECO:0000256" key="2">
    <source>
        <dbReference type="ARBA" id="ARBA00023315"/>
    </source>
</evidence>
<feature type="domain" description="N-acetyltransferase" evidence="3">
    <location>
        <begin position="3"/>
        <end position="165"/>
    </location>
</feature>
<proteinExistence type="predicted"/>
<dbReference type="PANTHER" id="PTHR43072">
    <property type="entry name" value="N-ACETYLTRANSFERASE"/>
    <property type="match status" value="1"/>
</dbReference>